<feature type="domain" description="Carbohydrate-binding" evidence="3">
    <location>
        <begin position="40"/>
        <end position="229"/>
    </location>
</feature>
<dbReference type="Proteomes" id="UP000237640">
    <property type="component" value="Unassembled WGS sequence"/>
</dbReference>
<dbReference type="InterPro" id="IPR050789">
    <property type="entry name" value="Diverse_Enzym_Activities"/>
</dbReference>
<evidence type="ECO:0000313" key="5">
    <source>
        <dbReference type="Proteomes" id="UP000237640"/>
    </source>
</evidence>
<dbReference type="Pfam" id="PF00144">
    <property type="entry name" value="Beta-lactamase"/>
    <property type="match status" value="1"/>
</dbReference>
<feature type="signal peptide" evidence="1">
    <location>
        <begin position="1"/>
        <end position="24"/>
    </location>
</feature>
<dbReference type="Pfam" id="PF06452">
    <property type="entry name" value="CBM9_1"/>
    <property type="match status" value="1"/>
</dbReference>
<dbReference type="InterPro" id="IPR010502">
    <property type="entry name" value="Carb-bd_dom_fam9"/>
</dbReference>
<reference evidence="4 5" key="1">
    <citation type="submission" date="2018-03" db="EMBL/GenBank/DDBJ databases">
        <title>Genomic Encyclopedia of Archaeal and Bacterial Type Strains, Phase II (KMG-II): from individual species to whole genera.</title>
        <authorList>
            <person name="Goeker M."/>
        </authorList>
    </citation>
    <scope>NUCLEOTIDE SEQUENCE [LARGE SCALE GENOMIC DNA]</scope>
    <source>
        <strain evidence="4 5">DSM 25027</strain>
    </source>
</reference>
<dbReference type="Gene3D" id="3.40.710.10">
    <property type="entry name" value="DD-peptidase/beta-lactamase superfamily"/>
    <property type="match status" value="1"/>
</dbReference>
<dbReference type="GO" id="GO:0004553">
    <property type="term" value="F:hydrolase activity, hydrolyzing O-glycosyl compounds"/>
    <property type="evidence" value="ECO:0007669"/>
    <property type="project" value="InterPro"/>
</dbReference>
<dbReference type="EMBL" id="PVYX01000002">
    <property type="protein sequence ID" value="PRX54587.1"/>
    <property type="molecule type" value="Genomic_DNA"/>
</dbReference>
<keyword evidence="1" id="KW-0732">Signal</keyword>
<dbReference type="RefSeq" id="WP_106145862.1">
    <property type="nucleotide sequence ID" value="NZ_PVYX01000002.1"/>
</dbReference>
<gene>
    <name evidence="4" type="ORF">CLV81_2989</name>
</gene>
<dbReference type="GO" id="GO:0016052">
    <property type="term" value="P:carbohydrate catabolic process"/>
    <property type="evidence" value="ECO:0007669"/>
    <property type="project" value="InterPro"/>
</dbReference>
<proteinExistence type="predicted"/>
<comment type="caution">
    <text evidence="4">The sequence shown here is derived from an EMBL/GenBank/DDBJ whole genome shotgun (WGS) entry which is preliminary data.</text>
</comment>
<protein>
    <submittedName>
        <fullName evidence="4">CubicO group peptidase (Beta-lactamase class C family)</fullName>
    </submittedName>
</protein>
<sequence>MTPTKLLSFFFLGCLLILNTSMNANNGSTAYIYPISNITIDGNLDDWPAEIQHNGMTYVHYGNGIDGPEDALAFWRGGYDAESRHLYIAVTMVDNDYVKTPDNSHFSSHDFQVLYLDPMHSALGSGVIAYEIDEHHRKIVEQEGLGFYPQVKGASFDQVELAIAEKDNQITYEWKISIPGPLRVGRVIGFDYAVFDKDTDEEHVMITWGPTKGNKFMNSDLIGDIVLSDTNNFGGRVQGVLEWEGKVGENWPKTVKFSNTEKPDTFFDVSVDSVGQYDLKLPAGTYSVTVPPSWQMNRWFDIDVVKESSKISNISVLDNERYTVDAIKVSKIPKPSLVPQKGILHSAFTTETAQQVNHFIETYSAHYNIPAVSLAIIQDGTLVYHHSYGVENTVSKKPLRDEAVFEAASITKLVFAYLMNRLVQRGEFDLDKPLHETLPFPELEEYPEYKLMTGRHVLTHVSGLPNWGAEMINKPGTTYGYSGEGFEYLKKVLAGSVSDELPQIIQSYLDKEVLNPLGMTNTYFMCNDKLLNLKVAGHFDGIPNVFDCPDWPGMAFSMHTEAKDFVPFALALLNREGLTENQAKKMFTLYTLEDKEDWINGYKAGYGLGVALRDSPFGLVFGHGGNNGDFRCMFEMYDELKTGYIVFTNANTAGPLLFDLKNFLVEGKEQ</sequence>
<feature type="domain" description="Beta-lactamase-related" evidence="2">
    <location>
        <begin position="357"/>
        <end position="653"/>
    </location>
</feature>
<dbReference type="CDD" id="cd00241">
    <property type="entry name" value="DOMON_like"/>
    <property type="match status" value="1"/>
</dbReference>
<dbReference type="PANTHER" id="PTHR43283">
    <property type="entry name" value="BETA-LACTAMASE-RELATED"/>
    <property type="match status" value="1"/>
</dbReference>
<organism evidence="4 5">
    <name type="scientific">Flagellimonas meridianipacifica</name>
    <dbReference type="NCBI Taxonomy" id="1080225"/>
    <lineage>
        <taxon>Bacteria</taxon>
        <taxon>Pseudomonadati</taxon>
        <taxon>Bacteroidota</taxon>
        <taxon>Flavobacteriia</taxon>
        <taxon>Flavobacteriales</taxon>
        <taxon>Flavobacteriaceae</taxon>
        <taxon>Flagellimonas</taxon>
    </lineage>
</organism>
<dbReference type="SUPFAM" id="SSF49344">
    <property type="entry name" value="CBD9-like"/>
    <property type="match status" value="1"/>
</dbReference>
<name>A0A2T0MAQ7_9FLAO</name>
<dbReference type="PANTHER" id="PTHR43283:SF18">
    <property type="match status" value="1"/>
</dbReference>
<evidence type="ECO:0000313" key="4">
    <source>
        <dbReference type="EMBL" id="PRX54587.1"/>
    </source>
</evidence>
<keyword evidence="5" id="KW-1185">Reference proteome</keyword>
<accession>A0A2T0MAQ7</accession>
<evidence type="ECO:0000259" key="2">
    <source>
        <dbReference type="Pfam" id="PF00144"/>
    </source>
</evidence>
<dbReference type="GO" id="GO:0030246">
    <property type="term" value="F:carbohydrate binding"/>
    <property type="evidence" value="ECO:0007669"/>
    <property type="project" value="InterPro"/>
</dbReference>
<evidence type="ECO:0000259" key="3">
    <source>
        <dbReference type="Pfam" id="PF06452"/>
    </source>
</evidence>
<dbReference type="OrthoDB" id="1357763at2"/>
<dbReference type="InterPro" id="IPR012338">
    <property type="entry name" value="Beta-lactam/transpept-like"/>
</dbReference>
<feature type="chain" id="PRO_5015623240" evidence="1">
    <location>
        <begin position="25"/>
        <end position="670"/>
    </location>
</feature>
<dbReference type="InterPro" id="IPR001466">
    <property type="entry name" value="Beta-lactam-related"/>
</dbReference>
<evidence type="ECO:0000256" key="1">
    <source>
        <dbReference type="SAM" id="SignalP"/>
    </source>
</evidence>
<dbReference type="AlphaFoldDB" id="A0A2T0MAQ7"/>
<dbReference type="Gene3D" id="2.60.40.1190">
    <property type="match status" value="1"/>
</dbReference>
<dbReference type="SUPFAM" id="SSF56601">
    <property type="entry name" value="beta-lactamase/transpeptidase-like"/>
    <property type="match status" value="1"/>
</dbReference>